<organism evidence="1 2">
    <name type="scientific">Teladorsagia circumcincta</name>
    <name type="common">Brown stomach worm</name>
    <name type="synonym">Ostertagia circumcincta</name>
    <dbReference type="NCBI Taxonomy" id="45464"/>
    <lineage>
        <taxon>Eukaryota</taxon>
        <taxon>Metazoa</taxon>
        <taxon>Ecdysozoa</taxon>
        <taxon>Nematoda</taxon>
        <taxon>Chromadorea</taxon>
        <taxon>Rhabditida</taxon>
        <taxon>Rhabditina</taxon>
        <taxon>Rhabditomorpha</taxon>
        <taxon>Strongyloidea</taxon>
        <taxon>Trichostrongylidae</taxon>
        <taxon>Teladorsagia</taxon>
    </lineage>
</organism>
<name>A0A2G9TS37_TELCI</name>
<feature type="non-terminal residue" evidence="1">
    <location>
        <position position="174"/>
    </location>
</feature>
<feature type="non-terminal residue" evidence="1">
    <location>
        <position position="1"/>
    </location>
</feature>
<reference evidence="1 2" key="1">
    <citation type="submission" date="2015-09" db="EMBL/GenBank/DDBJ databases">
        <title>Draft genome of the parasitic nematode Teladorsagia circumcincta isolate WARC Sus (inbred).</title>
        <authorList>
            <person name="Mitreva M."/>
        </authorList>
    </citation>
    <scope>NUCLEOTIDE SEQUENCE [LARGE SCALE GENOMIC DNA]</scope>
    <source>
        <strain evidence="1 2">S</strain>
    </source>
</reference>
<evidence type="ECO:0000313" key="2">
    <source>
        <dbReference type="Proteomes" id="UP000230423"/>
    </source>
</evidence>
<evidence type="ECO:0000313" key="1">
    <source>
        <dbReference type="EMBL" id="PIO60819.1"/>
    </source>
</evidence>
<keyword evidence="2" id="KW-1185">Reference proteome</keyword>
<protein>
    <submittedName>
        <fullName evidence="1">Uncharacterized protein</fullName>
    </submittedName>
</protein>
<sequence length="174" mass="19804">FKRYQFDLYSNVARDFCYFKEEHDKLLELMPLGIDAILQKRSPSRSIKTKMVEDREHWGRCLVVEASNDIDFIGSVASVSDSALSLSAQTNIDEAMSYKVGVLCSLVDEIGSLRTENRRLKIRLAPPPPRSKNVVQRVSAIFDSHTSIFPRLRRAAHAEIRTGARERLSTPPRK</sequence>
<dbReference type="AlphaFoldDB" id="A0A2G9TS37"/>
<accession>A0A2G9TS37</accession>
<dbReference type="EMBL" id="KZ354722">
    <property type="protein sequence ID" value="PIO60819.1"/>
    <property type="molecule type" value="Genomic_DNA"/>
</dbReference>
<dbReference type="Proteomes" id="UP000230423">
    <property type="component" value="Unassembled WGS sequence"/>
</dbReference>
<dbReference type="OrthoDB" id="5804550at2759"/>
<gene>
    <name evidence="1" type="ORF">TELCIR_17676</name>
</gene>
<proteinExistence type="predicted"/>